<feature type="region of interest" description="Disordered" evidence="1">
    <location>
        <begin position="1"/>
        <end position="20"/>
    </location>
</feature>
<dbReference type="Proteomes" id="UP000464480">
    <property type="component" value="Chromosome"/>
</dbReference>
<protein>
    <submittedName>
        <fullName evidence="2">Uncharacterized protein</fullName>
    </submittedName>
</protein>
<evidence type="ECO:0000313" key="3">
    <source>
        <dbReference type="Proteomes" id="UP000464480"/>
    </source>
</evidence>
<name>A0A6I6XT28_PSEPU</name>
<gene>
    <name evidence="2" type="ORF">C2H86_08970</name>
</gene>
<dbReference type="AlphaFoldDB" id="A0A6I6XT28"/>
<evidence type="ECO:0000313" key="2">
    <source>
        <dbReference type="EMBL" id="QHG64538.1"/>
    </source>
</evidence>
<proteinExistence type="predicted"/>
<reference evidence="2 3" key="1">
    <citation type="submission" date="2020-02" db="EMBL/GenBank/DDBJ databases">
        <title>Pseudomonas Putida W5 Complete Genome Assembly.</title>
        <authorList>
            <person name="Yuan Z.-C."/>
            <person name="Shaw G.A."/>
            <person name="Cusano A.D."/>
            <person name="Caddey B.J."/>
            <person name="Weselowski B.J."/>
        </authorList>
    </citation>
    <scope>NUCLEOTIDE SEQUENCE [LARGE SCALE GENOMIC DNA]</scope>
    <source>
        <strain evidence="2 3">W5</strain>
    </source>
</reference>
<organism evidence="2 3">
    <name type="scientific">Pseudomonas putida</name>
    <name type="common">Arthrobacter siderocapsulatus</name>
    <dbReference type="NCBI Taxonomy" id="303"/>
    <lineage>
        <taxon>Bacteria</taxon>
        <taxon>Pseudomonadati</taxon>
        <taxon>Pseudomonadota</taxon>
        <taxon>Gammaproteobacteria</taxon>
        <taxon>Pseudomonadales</taxon>
        <taxon>Pseudomonadaceae</taxon>
        <taxon>Pseudomonas</taxon>
    </lineage>
</organism>
<sequence length="95" mass="10573">MKKLVPDPPHTFGHPGDRSLSRAISDDIVPMEYVLLNVSNYLTFAYSDSRRALERVEDEETRQLLLHGLRAIQIAWGQADALASALERKGGRGIA</sequence>
<dbReference type="RefSeq" id="WP_159409911.1">
    <property type="nucleotide sequence ID" value="NZ_CP026115.2"/>
</dbReference>
<evidence type="ECO:0000256" key="1">
    <source>
        <dbReference type="SAM" id="MobiDB-lite"/>
    </source>
</evidence>
<dbReference type="EMBL" id="CP026115">
    <property type="protein sequence ID" value="QHG64538.1"/>
    <property type="molecule type" value="Genomic_DNA"/>
</dbReference>
<accession>A0A6I6XT28</accession>